<protein>
    <submittedName>
        <fullName evidence="3">IS110 family transposase</fullName>
    </submittedName>
</protein>
<sequence length="343" mass="37163">MITIGIDPHKSSLTAVALDPSGQIADSIRLPVDGAVVGQLLAWAQRWGPRRWAVEGAAGLGRGVAQGLAVAGECVVDVPAQLAARARLLDTGHARKTDAIDAASVAVVAQRSRRLHRVHPEDQSVVLRLLSERRDDLAGERVRVVNRLHALLRDLIPGGARRNLTAEQASALLDGVQAMTAPDAQRQQLAVDLVADLRRLDAALAANTTDIAAAVEAQASTLTQIHGIGPVLAAKIIGQTGVVQRFPTRYHYASYCGTAPIEASSGEQRRHRLSRAGNRQLNRALHLVAVCQIRTKSPGREFYQRKLAESKTAAEARRALKRRLCDTIYRHLTRDHLARQPQP</sequence>
<evidence type="ECO:0000313" key="3">
    <source>
        <dbReference type="EMBL" id="MCO1658517.1"/>
    </source>
</evidence>
<reference evidence="3" key="1">
    <citation type="submission" date="2021-04" db="EMBL/GenBank/DDBJ databases">
        <title>Pseudonocardia sp. nov., isolated from sandy soil of mangrove forest.</title>
        <authorList>
            <person name="Zan Z."/>
            <person name="Huang R."/>
            <person name="Liu W."/>
        </authorList>
    </citation>
    <scope>NUCLEOTIDE SEQUENCE</scope>
    <source>
        <strain evidence="3">S2-4</strain>
    </source>
</reference>
<dbReference type="PANTHER" id="PTHR33055:SF16">
    <property type="entry name" value="TRANSPOSASE FOR INSERTION SEQUENCE ELEMENT IS1547"/>
    <property type="match status" value="1"/>
</dbReference>
<keyword evidence="4" id="KW-1185">Reference proteome</keyword>
<dbReference type="InterPro" id="IPR047650">
    <property type="entry name" value="Transpos_IS110"/>
</dbReference>
<evidence type="ECO:0000313" key="4">
    <source>
        <dbReference type="Proteomes" id="UP001165283"/>
    </source>
</evidence>
<dbReference type="RefSeq" id="WP_252442545.1">
    <property type="nucleotide sequence ID" value="NZ_JAGSOV010000055.1"/>
</dbReference>
<dbReference type="EMBL" id="JAGSOV010000055">
    <property type="protein sequence ID" value="MCO1658517.1"/>
    <property type="molecule type" value="Genomic_DNA"/>
</dbReference>
<gene>
    <name evidence="3" type="ORF">KDL28_25975</name>
</gene>
<organism evidence="3 4">
    <name type="scientific">Pseudonocardia humida</name>
    <dbReference type="NCBI Taxonomy" id="2800819"/>
    <lineage>
        <taxon>Bacteria</taxon>
        <taxon>Bacillati</taxon>
        <taxon>Actinomycetota</taxon>
        <taxon>Actinomycetes</taxon>
        <taxon>Pseudonocardiales</taxon>
        <taxon>Pseudonocardiaceae</taxon>
        <taxon>Pseudonocardia</taxon>
    </lineage>
</organism>
<name>A0ABT1A660_9PSEU</name>
<dbReference type="Pfam" id="PF02371">
    <property type="entry name" value="Transposase_20"/>
    <property type="match status" value="1"/>
</dbReference>
<feature type="domain" description="Transposase IS110-like N-terminal" evidence="1">
    <location>
        <begin position="4"/>
        <end position="157"/>
    </location>
</feature>
<dbReference type="Pfam" id="PF01548">
    <property type="entry name" value="DEDD_Tnp_IS110"/>
    <property type="match status" value="1"/>
</dbReference>
<evidence type="ECO:0000259" key="1">
    <source>
        <dbReference type="Pfam" id="PF01548"/>
    </source>
</evidence>
<accession>A0ABT1A660</accession>
<dbReference type="PANTHER" id="PTHR33055">
    <property type="entry name" value="TRANSPOSASE FOR INSERTION SEQUENCE ELEMENT IS1111A"/>
    <property type="match status" value="1"/>
</dbReference>
<comment type="caution">
    <text evidence="3">The sequence shown here is derived from an EMBL/GenBank/DDBJ whole genome shotgun (WGS) entry which is preliminary data.</text>
</comment>
<proteinExistence type="predicted"/>
<evidence type="ECO:0000259" key="2">
    <source>
        <dbReference type="Pfam" id="PF02371"/>
    </source>
</evidence>
<feature type="domain" description="Transposase IS116/IS110/IS902 C-terminal" evidence="2">
    <location>
        <begin position="220"/>
        <end position="304"/>
    </location>
</feature>
<dbReference type="NCBIfam" id="NF033542">
    <property type="entry name" value="transpos_IS110"/>
    <property type="match status" value="1"/>
</dbReference>
<dbReference type="InterPro" id="IPR003346">
    <property type="entry name" value="Transposase_20"/>
</dbReference>
<dbReference type="Proteomes" id="UP001165283">
    <property type="component" value="Unassembled WGS sequence"/>
</dbReference>
<dbReference type="InterPro" id="IPR002525">
    <property type="entry name" value="Transp_IS110-like_N"/>
</dbReference>